<dbReference type="PANTHER" id="PTHR28152:SF1">
    <property type="entry name" value="HYDROXYACYL-THIOESTER DEHYDRATASE TYPE 2, MITOCHONDRIAL"/>
    <property type="match status" value="1"/>
</dbReference>
<dbReference type="InterPro" id="IPR052741">
    <property type="entry name" value="Mitochondrial_HTD2"/>
</dbReference>
<dbReference type="RefSeq" id="WP_006369728.1">
    <property type="nucleotide sequence ID" value="NZ_JAAXPC010000004.1"/>
</dbReference>
<dbReference type="Proteomes" id="UP000563898">
    <property type="component" value="Unassembled WGS sequence"/>
</dbReference>
<organism evidence="2 3">
    <name type="scientific">Gordonia polyisoprenivorans</name>
    <dbReference type="NCBI Taxonomy" id="84595"/>
    <lineage>
        <taxon>Bacteria</taxon>
        <taxon>Bacillati</taxon>
        <taxon>Actinomycetota</taxon>
        <taxon>Actinomycetes</taxon>
        <taxon>Mycobacteriales</taxon>
        <taxon>Gordoniaceae</taxon>
        <taxon>Gordonia</taxon>
    </lineage>
</organism>
<dbReference type="Gene3D" id="3.10.129.10">
    <property type="entry name" value="Hotdog Thioesterase"/>
    <property type="match status" value="1"/>
</dbReference>
<dbReference type="EMBL" id="JAAXPC010000004">
    <property type="protein sequence ID" value="NKY01577.1"/>
    <property type="molecule type" value="Genomic_DNA"/>
</dbReference>
<evidence type="ECO:0000313" key="3">
    <source>
        <dbReference type="Proteomes" id="UP000563898"/>
    </source>
</evidence>
<evidence type="ECO:0000313" key="2">
    <source>
        <dbReference type="EMBL" id="NKY01577.1"/>
    </source>
</evidence>
<evidence type="ECO:0000256" key="1">
    <source>
        <dbReference type="SAM" id="MobiDB-lite"/>
    </source>
</evidence>
<feature type="region of interest" description="Disordered" evidence="1">
    <location>
        <begin position="156"/>
        <end position="177"/>
    </location>
</feature>
<dbReference type="GO" id="GO:0019171">
    <property type="term" value="F:(3R)-hydroxyacyl-[acyl-carrier-protein] dehydratase activity"/>
    <property type="evidence" value="ECO:0007669"/>
    <property type="project" value="TreeGrafter"/>
</dbReference>
<accession>A0A846WKD1</accession>
<name>A0A846WKD1_9ACTN</name>
<reference evidence="2 3" key="1">
    <citation type="submission" date="2020-04" db="EMBL/GenBank/DDBJ databases">
        <title>MicrobeNet Type strains.</title>
        <authorList>
            <person name="Nicholson A.C."/>
        </authorList>
    </citation>
    <scope>NUCLEOTIDE SEQUENCE [LARGE SCALE GENOMIC DNA]</scope>
    <source>
        <strain evidence="2 3">ATCC BAA-14</strain>
    </source>
</reference>
<proteinExistence type="predicted"/>
<dbReference type="SUPFAM" id="SSF54637">
    <property type="entry name" value="Thioesterase/thiol ester dehydrase-isomerase"/>
    <property type="match status" value="2"/>
</dbReference>
<comment type="caution">
    <text evidence="2">The sequence shown here is derived from an EMBL/GenBank/DDBJ whole genome shotgun (WGS) entry which is preliminary data.</text>
</comment>
<dbReference type="AlphaFoldDB" id="A0A846WKD1"/>
<dbReference type="InterPro" id="IPR029069">
    <property type="entry name" value="HotDog_dom_sf"/>
</dbReference>
<evidence type="ECO:0008006" key="4">
    <source>
        <dbReference type="Google" id="ProtNLM"/>
    </source>
</evidence>
<dbReference type="PANTHER" id="PTHR28152">
    <property type="entry name" value="HYDROXYACYL-THIOESTER DEHYDRATASE TYPE 2, MITOCHONDRIAL"/>
    <property type="match status" value="1"/>
</dbReference>
<protein>
    <recommendedName>
        <fullName evidence="4">Acyl-CoA dehydrogenase</fullName>
    </recommendedName>
</protein>
<gene>
    <name evidence="2" type="ORF">HGA05_08340</name>
</gene>
<sequence length="290" mass="31565">MAGTTGSSLSDHVAGWRPEPITEVDPLDAAQATRLAATLGLSETFADGDPLPLPWHWIFFSEWPQTAELGADGHPAHGHFLPPIPDRRRMFAGARISSTAPLALGTRTEKVSSVASMTEKHGRTGDMLFVTVRSEYRQGGTVVLTEDQDLVYRSDSGNARPFDRPSPDLADATAPWTAEPTPDTPLLFRYSALTSNAHRIHYDRPYATGVEGYPDLVVHGPLLATYMAELARAHHHGKSLRTFDFRLRSPLFLGDRFRVEATPDDDGDAVELAVVTGQGTVHVSGKGEFA</sequence>